<dbReference type="GO" id="GO:0006282">
    <property type="term" value="P:regulation of DNA repair"/>
    <property type="evidence" value="ECO:0007669"/>
    <property type="project" value="UniProtKB-UniRule"/>
</dbReference>
<dbReference type="InterPro" id="IPR053926">
    <property type="entry name" value="RecX_HTH_1st"/>
</dbReference>
<dbReference type="InterPro" id="IPR053924">
    <property type="entry name" value="RecX_HTH_2nd"/>
</dbReference>
<comment type="function">
    <text evidence="5">Modulates RecA activity.</text>
</comment>
<comment type="similarity">
    <text evidence="2 5">Belongs to the RecX family.</text>
</comment>
<dbReference type="PANTHER" id="PTHR33602:SF1">
    <property type="entry name" value="REGULATORY PROTEIN RECX FAMILY PROTEIN"/>
    <property type="match status" value="1"/>
</dbReference>
<keyword evidence="4 5" id="KW-0963">Cytoplasm</keyword>
<evidence type="ECO:0000256" key="4">
    <source>
        <dbReference type="ARBA" id="ARBA00022490"/>
    </source>
</evidence>
<feature type="domain" description="RecX second three-helical" evidence="6">
    <location>
        <begin position="67"/>
        <end position="106"/>
    </location>
</feature>
<sequence>MQSHGTPLTDLFERDTQRDKCQEAALRLLDATQRPSGALHDRLIQKEFSEEVIEQVIARLIELGLVNDEEYARMAVRYCISRNMGEMGTLRELKRKGVDAYTASHAVADAHEEGAFVESAYALAEHVAKRTRGLDKQVRLRRLWSAAGRKGHSPDLIRQAAYDVFDSEEEM</sequence>
<dbReference type="HAMAP" id="MF_01114">
    <property type="entry name" value="RecX"/>
    <property type="match status" value="1"/>
</dbReference>
<evidence type="ECO:0000313" key="8">
    <source>
        <dbReference type="EMBL" id="OTA28544.1"/>
    </source>
</evidence>
<evidence type="ECO:0000256" key="2">
    <source>
        <dbReference type="ARBA" id="ARBA00009695"/>
    </source>
</evidence>
<dbReference type="Gene3D" id="1.10.10.10">
    <property type="entry name" value="Winged helix-like DNA-binding domain superfamily/Winged helix DNA-binding domain"/>
    <property type="match status" value="1"/>
</dbReference>
<dbReference type="STRING" id="1160091.B9T39_06595"/>
<name>A0A1Y2SX42_9BIFI</name>
<dbReference type="InterPro" id="IPR036388">
    <property type="entry name" value="WH-like_DNA-bd_sf"/>
</dbReference>
<dbReference type="Proteomes" id="UP000243540">
    <property type="component" value="Unassembled WGS sequence"/>
</dbReference>
<dbReference type="Pfam" id="PF21982">
    <property type="entry name" value="RecX_HTH1"/>
    <property type="match status" value="1"/>
</dbReference>
<dbReference type="PANTHER" id="PTHR33602">
    <property type="entry name" value="REGULATORY PROTEIN RECX FAMILY PROTEIN"/>
    <property type="match status" value="1"/>
</dbReference>
<evidence type="ECO:0000256" key="1">
    <source>
        <dbReference type="ARBA" id="ARBA00004496"/>
    </source>
</evidence>
<dbReference type="InterPro" id="IPR003783">
    <property type="entry name" value="Regulatory_RecX"/>
</dbReference>
<reference evidence="8 9" key="1">
    <citation type="submission" date="2017-04" db="EMBL/GenBank/DDBJ databases">
        <title>Draft genome sequences of Alloscardovia macacae UMA81211 and UMA81212 isolated from the feces of a rhesus macaque (Macaca mulatta).</title>
        <authorList>
            <person name="Albert K."/>
            <person name="Sela D.A."/>
        </authorList>
    </citation>
    <scope>NUCLEOTIDE SEQUENCE [LARGE SCALE GENOMIC DNA]</scope>
    <source>
        <strain evidence="8 9">UMA81212</strain>
    </source>
</reference>
<accession>A0A1Y2SX42</accession>
<evidence type="ECO:0000313" key="9">
    <source>
        <dbReference type="Proteomes" id="UP000243540"/>
    </source>
</evidence>
<dbReference type="AlphaFoldDB" id="A0A1Y2SX42"/>
<comment type="subcellular location">
    <subcellularLocation>
        <location evidence="1 5">Cytoplasm</location>
    </subcellularLocation>
</comment>
<evidence type="ECO:0000259" key="7">
    <source>
        <dbReference type="Pfam" id="PF21982"/>
    </source>
</evidence>
<protein>
    <recommendedName>
        <fullName evidence="3 5">Regulatory protein RecX</fullName>
    </recommendedName>
</protein>
<feature type="domain" description="RecX first three-helical" evidence="7">
    <location>
        <begin position="23"/>
        <end position="60"/>
    </location>
</feature>
<dbReference type="GO" id="GO:0005737">
    <property type="term" value="C:cytoplasm"/>
    <property type="evidence" value="ECO:0007669"/>
    <property type="project" value="UniProtKB-SubCell"/>
</dbReference>
<organism evidence="8 9">
    <name type="scientific">Alloscardovia macacae</name>
    <dbReference type="NCBI Taxonomy" id="1160091"/>
    <lineage>
        <taxon>Bacteria</taxon>
        <taxon>Bacillati</taxon>
        <taxon>Actinomycetota</taxon>
        <taxon>Actinomycetes</taxon>
        <taxon>Bifidobacteriales</taxon>
        <taxon>Bifidobacteriaceae</taxon>
        <taxon>Alloscardovia</taxon>
    </lineage>
</organism>
<evidence type="ECO:0000256" key="3">
    <source>
        <dbReference type="ARBA" id="ARBA00018111"/>
    </source>
</evidence>
<dbReference type="EMBL" id="NEKC01000015">
    <property type="protein sequence ID" value="OTA28544.1"/>
    <property type="molecule type" value="Genomic_DNA"/>
</dbReference>
<evidence type="ECO:0000256" key="5">
    <source>
        <dbReference type="HAMAP-Rule" id="MF_01114"/>
    </source>
</evidence>
<comment type="caution">
    <text evidence="8">The sequence shown here is derived from an EMBL/GenBank/DDBJ whole genome shotgun (WGS) entry which is preliminary data.</text>
</comment>
<dbReference type="Pfam" id="PF02631">
    <property type="entry name" value="RecX_HTH2"/>
    <property type="match status" value="1"/>
</dbReference>
<proteinExistence type="inferred from homology"/>
<dbReference type="OrthoDB" id="3238942at2"/>
<evidence type="ECO:0000259" key="6">
    <source>
        <dbReference type="Pfam" id="PF02631"/>
    </source>
</evidence>
<gene>
    <name evidence="5" type="primary">recX</name>
    <name evidence="8" type="ORF">B9T39_06595</name>
</gene>